<sequence>MTVCTSGETVPGSPLTKPSMLPLPSDWVFICRGYKVNLLKHVVYRLSRSVSPELSHRQFIFALFVSFSDTEVALKVAPTKCLISHSDGEKGCRQDRWHFTCYEMMQLITTLPCVKTHKSIQTGGD</sequence>
<dbReference type="AlphaFoldDB" id="A0AAV9RK92"/>
<organism evidence="1 2">
    <name type="scientific">Crenichthys baileyi</name>
    <name type="common">White River springfish</name>
    <dbReference type="NCBI Taxonomy" id="28760"/>
    <lineage>
        <taxon>Eukaryota</taxon>
        <taxon>Metazoa</taxon>
        <taxon>Chordata</taxon>
        <taxon>Craniata</taxon>
        <taxon>Vertebrata</taxon>
        <taxon>Euteleostomi</taxon>
        <taxon>Actinopterygii</taxon>
        <taxon>Neopterygii</taxon>
        <taxon>Teleostei</taxon>
        <taxon>Neoteleostei</taxon>
        <taxon>Acanthomorphata</taxon>
        <taxon>Ovalentaria</taxon>
        <taxon>Atherinomorphae</taxon>
        <taxon>Cyprinodontiformes</taxon>
        <taxon>Goodeidae</taxon>
        <taxon>Crenichthys</taxon>
    </lineage>
</organism>
<name>A0AAV9RK92_9TELE</name>
<protein>
    <submittedName>
        <fullName evidence="1">Uncharacterized protein</fullName>
    </submittedName>
</protein>
<comment type="caution">
    <text evidence="1">The sequence shown here is derived from an EMBL/GenBank/DDBJ whole genome shotgun (WGS) entry which is preliminary data.</text>
</comment>
<evidence type="ECO:0000313" key="1">
    <source>
        <dbReference type="EMBL" id="KAK5609401.1"/>
    </source>
</evidence>
<evidence type="ECO:0000313" key="2">
    <source>
        <dbReference type="Proteomes" id="UP001311232"/>
    </source>
</evidence>
<proteinExistence type="predicted"/>
<reference evidence="1 2" key="1">
    <citation type="submission" date="2021-06" db="EMBL/GenBank/DDBJ databases">
        <authorList>
            <person name="Palmer J.M."/>
        </authorList>
    </citation>
    <scope>NUCLEOTIDE SEQUENCE [LARGE SCALE GENOMIC DNA]</scope>
    <source>
        <strain evidence="1 2">MEX-2019</strain>
        <tissue evidence="1">Muscle</tissue>
    </source>
</reference>
<gene>
    <name evidence="1" type="ORF">CRENBAI_010234</name>
</gene>
<keyword evidence="2" id="KW-1185">Reference proteome</keyword>
<dbReference type="Proteomes" id="UP001311232">
    <property type="component" value="Unassembled WGS sequence"/>
</dbReference>
<dbReference type="EMBL" id="JAHHUM010001749">
    <property type="protein sequence ID" value="KAK5609401.1"/>
    <property type="molecule type" value="Genomic_DNA"/>
</dbReference>
<accession>A0AAV9RK92</accession>